<dbReference type="InterPro" id="IPR011032">
    <property type="entry name" value="GroES-like_sf"/>
</dbReference>
<keyword evidence="2" id="KW-0560">Oxidoreductase</keyword>
<protein>
    <submittedName>
        <fullName evidence="4">NADPH2:quinone reductase</fullName>
    </submittedName>
</protein>
<evidence type="ECO:0000313" key="5">
    <source>
        <dbReference type="Proteomes" id="UP000027920"/>
    </source>
</evidence>
<dbReference type="CDD" id="cd05276">
    <property type="entry name" value="p53_inducible_oxidoreductase"/>
    <property type="match status" value="1"/>
</dbReference>
<dbReference type="InterPro" id="IPR020843">
    <property type="entry name" value="ER"/>
</dbReference>
<reference evidence="4 5" key="1">
    <citation type="submission" date="2013-03" db="EMBL/GenBank/DDBJ databases">
        <title>The Genome Sequence of Exophiala aquamarina CBS 119918.</title>
        <authorList>
            <consortium name="The Broad Institute Genomics Platform"/>
            <person name="Cuomo C."/>
            <person name="de Hoog S."/>
            <person name="Gorbushina A."/>
            <person name="Walker B."/>
            <person name="Young S.K."/>
            <person name="Zeng Q."/>
            <person name="Gargeya S."/>
            <person name="Fitzgerald M."/>
            <person name="Haas B."/>
            <person name="Abouelleil A."/>
            <person name="Allen A.W."/>
            <person name="Alvarado L."/>
            <person name="Arachchi H.M."/>
            <person name="Berlin A.M."/>
            <person name="Chapman S.B."/>
            <person name="Gainer-Dewar J."/>
            <person name="Goldberg J."/>
            <person name="Griggs A."/>
            <person name="Gujja S."/>
            <person name="Hansen M."/>
            <person name="Howarth C."/>
            <person name="Imamovic A."/>
            <person name="Ireland A."/>
            <person name="Larimer J."/>
            <person name="McCowan C."/>
            <person name="Murphy C."/>
            <person name="Pearson M."/>
            <person name="Poon T.W."/>
            <person name="Priest M."/>
            <person name="Roberts A."/>
            <person name="Saif S."/>
            <person name="Shea T."/>
            <person name="Sisk P."/>
            <person name="Sykes S."/>
            <person name="Wortman J."/>
            <person name="Nusbaum C."/>
            <person name="Birren B."/>
        </authorList>
    </citation>
    <scope>NUCLEOTIDE SEQUENCE [LARGE SCALE GENOMIC DNA]</scope>
    <source>
        <strain evidence="4 5">CBS 119918</strain>
    </source>
</reference>
<dbReference type="AlphaFoldDB" id="A0A072PEV9"/>
<dbReference type="Proteomes" id="UP000027920">
    <property type="component" value="Unassembled WGS sequence"/>
</dbReference>
<gene>
    <name evidence="4" type="ORF">A1O9_06337</name>
</gene>
<dbReference type="Pfam" id="PF00107">
    <property type="entry name" value="ADH_zinc_N"/>
    <property type="match status" value="1"/>
</dbReference>
<evidence type="ECO:0000313" key="4">
    <source>
        <dbReference type="EMBL" id="KEF58411.1"/>
    </source>
</evidence>
<keyword evidence="1" id="KW-0521">NADP</keyword>
<evidence type="ECO:0000256" key="1">
    <source>
        <dbReference type="ARBA" id="ARBA00022857"/>
    </source>
</evidence>
<dbReference type="Gene3D" id="3.90.180.10">
    <property type="entry name" value="Medium-chain alcohol dehydrogenases, catalytic domain"/>
    <property type="match status" value="1"/>
</dbReference>
<dbReference type="HOGENOM" id="CLU_026673_3_4_1"/>
<sequence>MQAVDIKGGKGPISALFFTNIPRPIPGVGEALVKIKAFGLNRMDLVQREGRYPMPPQAGPILGVEFSGTIESFGDESAESEFEIGDKVFGLAYSGAYAEYVAVSIRMLIRKPDELSWEEAAGIPETWLTAIKALFVVGGYRTGQSVLWHAGASSVSLAGIQLAMAAGAREVYVTTSTQEKIDFCKSIGATEGFNYKLGRWADSVLAYTQGQGVDIILDFVGAAHFNQNIDAVAVDGCVISLGTMGGGVVQEPVDLGRILKKRVRYEGTTLRARNEDYQGKLRDRLVAMAMPRFIDGSFKVIVEKIFHWEDVQKAQELLASNTTKGKIICTIS</sequence>
<dbReference type="Gene3D" id="3.40.50.720">
    <property type="entry name" value="NAD(P)-binding Rossmann-like Domain"/>
    <property type="match status" value="1"/>
</dbReference>
<dbReference type="RefSeq" id="XP_013261001.1">
    <property type="nucleotide sequence ID" value="XM_013405547.1"/>
</dbReference>
<dbReference type="SMART" id="SM00829">
    <property type="entry name" value="PKS_ER"/>
    <property type="match status" value="1"/>
</dbReference>
<dbReference type="InterPro" id="IPR036291">
    <property type="entry name" value="NAD(P)-bd_dom_sf"/>
</dbReference>
<dbReference type="GO" id="GO:0070402">
    <property type="term" value="F:NADPH binding"/>
    <property type="evidence" value="ECO:0007669"/>
    <property type="project" value="TreeGrafter"/>
</dbReference>
<dbReference type="InterPro" id="IPR014189">
    <property type="entry name" value="Quinone_OxRdtase_PIG3"/>
</dbReference>
<dbReference type="OrthoDB" id="203908at2759"/>
<dbReference type="SUPFAM" id="SSF50129">
    <property type="entry name" value="GroES-like"/>
    <property type="match status" value="1"/>
</dbReference>
<evidence type="ECO:0000259" key="3">
    <source>
        <dbReference type="SMART" id="SM00829"/>
    </source>
</evidence>
<dbReference type="PANTHER" id="PTHR48106:SF18">
    <property type="entry name" value="QUINONE OXIDOREDUCTASE PIG3"/>
    <property type="match status" value="1"/>
</dbReference>
<keyword evidence="5" id="KW-1185">Reference proteome</keyword>
<accession>A0A072PEV9</accession>
<organism evidence="4 5">
    <name type="scientific">Exophiala aquamarina CBS 119918</name>
    <dbReference type="NCBI Taxonomy" id="1182545"/>
    <lineage>
        <taxon>Eukaryota</taxon>
        <taxon>Fungi</taxon>
        <taxon>Dikarya</taxon>
        <taxon>Ascomycota</taxon>
        <taxon>Pezizomycotina</taxon>
        <taxon>Eurotiomycetes</taxon>
        <taxon>Chaetothyriomycetidae</taxon>
        <taxon>Chaetothyriales</taxon>
        <taxon>Herpotrichiellaceae</taxon>
        <taxon>Exophiala</taxon>
    </lineage>
</organism>
<dbReference type="Pfam" id="PF08240">
    <property type="entry name" value="ADH_N"/>
    <property type="match status" value="1"/>
</dbReference>
<proteinExistence type="predicted"/>
<dbReference type="InterPro" id="IPR013149">
    <property type="entry name" value="ADH-like_C"/>
</dbReference>
<dbReference type="GO" id="GO:0016651">
    <property type="term" value="F:oxidoreductase activity, acting on NAD(P)H"/>
    <property type="evidence" value="ECO:0007669"/>
    <property type="project" value="TreeGrafter"/>
</dbReference>
<dbReference type="STRING" id="1182545.A0A072PEV9"/>
<comment type="caution">
    <text evidence="4">The sequence shown here is derived from an EMBL/GenBank/DDBJ whole genome shotgun (WGS) entry which is preliminary data.</text>
</comment>
<name>A0A072PEV9_9EURO</name>
<dbReference type="InterPro" id="IPR013154">
    <property type="entry name" value="ADH-like_N"/>
</dbReference>
<feature type="domain" description="Enoyl reductase (ER)" evidence="3">
    <location>
        <begin position="11"/>
        <end position="329"/>
    </location>
</feature>
<dbReference type="VEuPathDB" id="FungiDB:A1O9_06337"/>
<dbReference type="NCBIfam" id="TIGR02824">
    <property type="entry name" value="quinone_pig3"/>
    <property type="match status" value="1"/>
</dbReference>
<dbReference type="GeneID" id="25281254"/>
<dbReference type="EMBL" id="AMGV01000004">
    <property type="protein sequence ID" value="KEF58411.1"/>
    <property type="molecule type" value="Genomic_DNA"/>
</dbReference>
<dbReference type="PANTHER" id="PTHR48106">
    <property type="entry name" value="QUINONE OXIDOREDUCTASE PIG3-RELATED"/>
    <property type="match status" value="1"/>
</dbReference>
<dbReference type="SUPFAM" id="SSF51735">
    <property type="entry name" value="NAD(P)-binding Rossmann-fold domains"/>
    <property type="match status" value="1"/>
</dbReference>
<evidence type="ECO:0000256" key="2">
    <source>
        <dbReference type="ARBA" id="ARBA00023002"/>
    </source>
</evidence>